<gene>
    <name evidence="4" type="ORF">GCM10014713_01720</name>
</gene>
<dbReference type="PANTHER" id="PTHR48081:SF13">
    <property type="entry name" value="ALPHA_BETA HYDROLASE"/>
    <property type="match status" value="1"/>
</dbReference>
<accession>A0A918LKX3</accession>
<name>A0A918LKX3_9ACTN</name>
<sequence length="336" mass="34914">MGNFATDPQKEADMTQSPPMAPAVQPPAGIDSGWPPPPYRAPAPPLVGQDGVRHFDGLTYAATLGYRPCLLDVHVPASGQPVPAVVWIHGGGWLEGDRRYPPPTVPVELLHGAVLGAGLALIAIDYRHGLEAPFPAQLHDTKAAIRYVRHFAAELGIDKDRIAVMGESAGGHLAALAGLVRPEGTGATSALEGGVGVQREDSAVQAVVAWYPATDIGVLLSHPLPMPPAPDGSAYPNPFDALLGGTPEQLPELARVASPLTYAGAATPPPFLLIHGTADRLLPYGQSEALAAALRDAGGDVTLRPVEGADHIFIGVPDVTPIVTESVDFIARRLGA</sequence>
<protein>
    <submittedName>
        <fullName evidence="4">Lipase</fullName>
    </submittedName>
</protein>
<dbReference type="InterPro" id="IPR029058">
    <property type="entry name" value="AB_hydrolase_fold"/>
</dbReference>
<evidence type="ECO:0000259" key="3">
    <source>
        <dbReference type="Pfam" id="PF20434"/>
    </source>
</evidence>
<feature type="domain" description="BD-FAE-like" evidence="3">
    <location>
        <begin position="71"/>
        <end position="294"/>
    </location>
</feature>
<dbReference type="Pfam" id="PF20434">
    <property type="entry name" value="BD-FAE"/>
    <property type="match status" value="1"/>
</dbReference>
<dbReference type="SUPFAM" id="SSF53474">
    <property type="entry name" value="alpha/beta-Hydrolases"/>
    <property type="match status" value="1"/>
</dbReference>
<dbReference type="InterPro" id="IPR050300">
    <property type="entry name" value="GDXG_lipolytic_enzyme"/>
</dbReference>
<dbReference type="InterPro" id="IPR049492">
    <property type="entry name" value="BD-FAE-like_dom"/>
</dbReference>
<evidence type="ECO:0000313" key="5">
    <source>
        <dbReference type="Proteomes" id="UP000619486"/>
    </source>
</evidence>
<dbReference type="Gene3D" id="3.40.50.1820">
    <property type="entry name" value="alpha/beta hydrolase"/>
    <property type="match status" value="1"/>
</dbReference>
<reference evidence="4" key="2">
    <citation type="submission" date="2020-09" db="EMBL/GenBank/DDBJ databases">
        <authorList>
            <person name="Sun Q."/>
            <person name="Ohkuma M."/>
        </authorList>
    </citation>
    <scope>NUCLEOTIDE SEQUENCE</scope>
    <source>
        <strain evidence="4">JCM 3172</strain>
    </source>
</reference>
<dbReference type="GO" id="GO:0016787">
    <property type="term" value="F:hydrolase activity"/>
    <property type="evidence" value="ECO:0007669"/>
    <property type="project" value="UniProtKB-KW"/>
</dbReference>
<feature type="compositionally biased region" description="Pro residues" evidence="2">
    <location>
        <begin position="34"/>
        <end position="45"/>
    </location>
</feature>
<evidence type="ECO:0000256" key="2">
    <source>
        <dbReference type="SAM" id="MobiDB-lite"/>
    </source>
</evidence>
<evidence type="ECO:0000313" key="4">
    <source>
        <dbReference type="EMBL" id="GGT12904.1"/>
    </source>
</evidence>
<keyword evidence="5" id="KW-1185">Reference proteome</keyword>
<dbReference type="PANTHER" id="PTHR48081">
    <property type="entry name" value="AB HYDROLASE SUPERFAMILY PROTEIN C4A8.06C"/>
    <property type="match status" value="1"/>
</dbReference>
<reference evidence="4" key="1">
    <citation type="journal article" date="2014" name="Int. J. Syst. Evol. Microbiol.">
        <title>Complete genome sequence of Corynebacterium casei LMG S-19264T (=DSM 44701T), isolated from a smear-ripened cheese.</title>
        <authorList>
            <consortium name="US DOE Joint Genome Institute (JGI-PGF)"/>
            <person name="Walter F."/>
            <person name="Albersmeier A."/>
            <person name="Kalinowski J."/>
            <person name="Ruckert C."/>
        </authorList>
    </citation>
    <scope>NUCLEOTIDE SEQUENCE</scope>
    <source>
        <strain evidence="4">JCM 3172</strain>
    </source>
</reference>
<dbReference type="Proteomes" id="UP000619486">
    <property type="component" value="Unassembled WGS sequence"/>
</dbReference>
<keyword evidence="1" id="KW-0378">Hydrolase</keyword>
<proteinExistence type="predicted"/>
<comment type="caution">
    <text evidence="4">The sequence shown here is derived from an EMBL/GenBank/DDBJ whole genome shotgun (WGS) entry which is preliminary data.</text>
</comment>
<feature type="region of interest" description="Disordered" evidence="2">
    <location>
        <begin position="1"/>
        <end position="45"/>
    </location>
</feature>
<evidence type="ECO:0000256" key="1">
    <source>
        <dbReference type="ARBA" id="ARBA00022801"/>
    </source>
</evidence>
<organism evidence="4 5">
    <name type="scientific">Streptomyces purpureus</name>
    <dbReference type="NCBI Taxonomy" id="1951"/>
    <lineage>
        <taxon>Bacteria</taxon>
        <taxon>Bacillati</taxon>
        <taxon>Actinomycetota</taxon>
        <taxon>Actinomycetes</taxon>
        <taxon>Kitasatosporales</taxon>
        <taxon>Streptomycetaceae</taxon>
        <taxon>Streptomyces</taxon>
    </lineage>
</organism>
<dbReference type="EMBL" id="BMQQ01000001">
    <property type="protein sequence ID" value="GGT12904.1"/>
    <property type="molecule type" value="Genomic_DNA"/>
</dbReference>
<dbReference type="AlphaFoldDB" id="A0A918LKX3"/>